<dbReference type="GO" id="GO:0003723">
    <property type="term" value="F:RNA binding"/>
    <property type="evidence" value="ECO:0007669"/>
    <property type="project" value="UniProtKB-KW"/>
</dbReference>
<sequence>MIGFVFGGFSCGSTGNVLNFRLKSEFQSSLKCNTHRFRIPMKTQKCQKLVRNLTSNDGESEEERLLRDKEAMEFMKRKSEFELEQLSSSKSSKDAADARYKPNSASAWKWEIRYKVWDLLMELKLARNPMPVHHRIPNFEGAEIAANRLLTEVEEFQSARCIKVNPDSPQRAVRYNVLNESKLLLCPQPRLRTGFFSELSKEWIPSQELLSACSAKGFGKYGKPLSLNEMRDLDENGKNNRLIVDCIVVGSVAVASNGSRIGKGEGFAELEYGILRLLGSIDENTPVITVVHDVQVMDDALMPLERMGEHDVPVDIIVTPTRVIRVNESAKKKKPNGVLWNLLSPQKLAQIRVLQQLKKSIEDEQGIMLPSGPEETLPPTATRGAKPKRQ</sequence>
<protein>
    <recommendedName>
        <fullName evidence="1">Methenyltetrahydrofolate synthase domain-containing protein</fullName>
    </recommendedName>
</protein>
<dbReference type="GO" id="GO:0005737">
    <property type="term" value="C:cytoplasm"/>
    <property type="evidence" value="ECO:0007669"/>
    <property type="project" value="TreeGrafter"/>
</dbReference>
<dbReference type="SUPFAM" id="SSF100950">
    <property type="entry name" value="NagB/RpiA/CoA transferase-like"/>
    <property type="match status" value="1"/>
</dbReference>
<dbReference type="InterPro" id="IPR024185">
    <property type="entry name" value="FTHF_cligase-like_sf"/>
</dbReference>
<evidence type="ECO:0000256" key="1">
    <source>
        <dbReference type="ARBA" id="ARBA00015518"/>
    </source>
</evidence>
<gene>
    <name evidence="4" type="ORF">TOLI1172_LOCUS7252</name>
</gene>
<reference evidence="4" key="1">
    <citation type="submission" date="2021-01" db="EMBL/GenBank/DDBJ databases">
        <authorList>
            <person name="Corre E."/>
            <person name="Pelletier E."/>
            <person name="Niang G."/>
            <person name="Scheremetjew M."/>
            <person name="Finn R."/>
            <person name="Kale V."/>
            <person name="Holt S."/>
            <person name="Cochrane G."/>
            <person name="Meng A."/>
            <person name="Brown T."/>
            <person name="Cohen L."/>
        </authorList>
    </citation>
    <scope>NUCLEOTIDE SEQUENCE</scope>
    <source>
        <strain evidence="4">CCMP3278</strain>
    </source>
</reference>
<dbReference type="Gene3D" id="3.40.50.10420">
    <property type="entry name" value="NagB/RpiA/CoA transferase-like"/>
    <property type="match status" value="1"/>
</dbReference>
<dbReference type="PANTHER" id="PTHR13017:SF0">
    <property type="entry name" value="METHENYLTETRAHYDROFOLATE SYNTHASE DOMAIN-CONTAINING PROTEIN"/>
    <property type="match status" value="1"/>
</dbReference>
<dbReference type="InterPro" id="IPR037171">
    <property type="entry name" value="NagB/RpiA_transferase-like"/>
</dbReference>
<proteinExistence type="predicted"/>
<organism evidence="4">
    <name type="scientific">Timspurckia oligopyrenoides</name>
    <dbReference type="NCBI Taxonomy" id="708627"/>
    <lineage>
        <taxon>Eukaryota</taxon>
        <taxon>Rhodophyta</taxon>
        <taxon>Bangiophyceae</taxon>
        <taxon>Porphyridiales</taxon>
        <taxon>Porphyridiaceae</taxon>
        <taxon>Timspurckia</taxon>
    </lineage>
</organism>
<evidence type="ECO:0000256" key="3">
    <source>
        <dbReference type="SAM" id="MobiDB-lite"/>
    </source>
</evidence>
<name>A0A7S1ET43_9RHOD</name>
<accession>A0A7S1ET43</accession>
<evidence type="ECO:0000313" key="4">
    <source>
        <dbReference type="EMBL" id="CAD8822856.1"/>
    </source>
</evidence>
<evidence type="ECO:0000256" key="2">
    <source>
        <dbReference type="ARBA" id="ARBA00022884"/>
    </source>
</evidence>
<dbReference type="AlphaFoldDB" id="A0A7S1ET43"/>
<feature type="region of interest" description="Disordered" evidence="3">
    <location>
        <begin position="364"/>
        <end position="390"/>
    </location>
</feature>
<dbReference type="EMBL" id="HBFP01010096">
    <property type="protein sequence ID" value="CAD8822856.1"/>
    <property type="molecule type" value="Transcribed_RNA"/>
</dbReference>
<dbReference type="InterPro" id="IPR002698">
    <property type="entry name" value="FTHF_cligase"/>
</dbReference>
<dbReference type="PANTHER" id="PTHR13017">
    <property type="entry name" value="5-FORMYLTETRAHYDROFOLATE CYCLO-LIGASE-RELATED"/>
    <property type="match status" value="1"/>
</dbReference>
<keyword evidence="2" id="KW-0694">RNA-binding</keyword>
<dbReference type="FunFam" id="3.40.50.10420:FF:000001">
    <property type="entry name" value="Methenyltetrahydrofolate synthase domain-containing protein"/>
    <property type="match status" value="1"/>
</dbReference>
<dbReference type="Pfam" id="PF01812">
    <property type="entry name" value="5-FTHF_cyc-lig"/>
    <property type="match status" value="1"/>
</dbReference>